<reference evidence="1" key="1">
    <citation type="journal article" date="2015" name="Nature">
        <title>Complex archaea that bridge the gap between prokaryotes and eukaryotes.</title>
        <authorList>
            <person name="Spang A."/>
            <person name="Saw J.H."/>
            <person name="Jorgensen S.L."/>
            <person name="Zaremba-Niedzwiedzka K."/>
            <person name="Martijn J."/>
            <person name="Lind A.E."/>
            <person name="van Eijk R."/>
            <person name="Schleper C."/>
            <person name="Guy L."/>
            <person name="Ettema T.J."/>
        </authorList>
    </citation>
    <scope>NUCLEOTIDE SEQUENCE</scope>
</reference>
<dbReference type="AlphaFoldDB" id="A0A0F9JXB8"/>
<comment type="caution">
    <text evidence="1">The sequence shown here is derived from an EMBL/GenBank/DDBJ whole genome shotgun (WGS) entry which is preliminary data.</text>
</comment>
<organism evidence="1">
    <name type="scientific">marine sediment metagenome</name>
    <dbReference type="NCBI Taxonomy" id="412755"/>
    <lineage>
        <taxon>unclassified sequences</taxon>
        <taxon>metagenomes</taxon>
        <taxon>ecological metagenomes</taxon>
    </lineage>
</organism>
<dbReference type="EMBL" id="LAZR01009154">
    <property type="protein sequence ID" value="KKM74348.1"/>
    <property type="molecule type" value="Genomic_DNA"/>
</dbReference>
<protein>
    <submittedName>
        <fullName evidence="1">Uncharacterized protein</fullName>
    </submittedName>
</protein>
<evidence type="ECO:0000313" key="1">
    <source>
        <dbReference type="EMBL" id="KKM74348.1"/>
    </source>
</evidence>
<gene>
    <name evidence="1" type="ORF">LCGC14_1401160</name>
</gene>
<name>A0A0F9JXB8_9ZZZZ</name>
<accession>A0A0F9JXB8</accession>
<sequence>MAKKKRGKLLDKKDLYITIHVGEAKDDKGNKYSMATMVDGSPVVTNENTDKRFNLSWQDIIEIAVEAGIDK</sequence>
<proteinExistence type="predicted"/>